<evidence type="ECO:0000313" key="4">
    <source>
        <dbReference type="EMBL" id="MDP9823896.1"/>
    </source>
</evidence>
<evidence type="ECO:0000256" key="2">
    <source>
        <dbReference type="ARBA" id="ARBA00038115"/>
    </source>
</evidence>
<dbReference type="Gene3D" id="3.40.50.1820">
    <property type="entry name" value="alpha/beta hydrolase"/>
    <property type="match status" value="1"/>
</dbReference>
<sequence length="310" mass="32098">MTPTATPATIRVPLGGDELDVWHFAAAHDELGSPAGRPAVVMAHGLAGTKDSGLAPFAEALAGVGFEVFALDYRGFGASSGAPRQQVRVARQLDDFRAVVAHARALDAVDAARIAVWGVSLAGGHVLTLAATDPRIAAVVSLTPLVDGLAAGRHAMAHHRPTAMLRSSALGVASKVAAARGRPARTMPVVARPGELGALTLDGCLEDYTALAGPTWRNEVDAAVGLELGSVRAGRDAKAVTCPTLVQIGDLDRSAPPHAAGKAAFAARAIVHHYPCDHFDVWPGKAWHDAAVRHQVAFLTRVLAPAVVSR</sequence>
<dbReference type="EMBL" id="JAUSQM010000001">
    <property type="protein sequence ID" value="MDP9823896.1"/>
    <property type="molecule type" value="Genomic_DNA"/>
</dbReference>
<keyword evidence="5" id="KW-1185">Reference proteome</keyword>
<dbReference type="PANTHER" id="PTHR22946:SF9">
    <property type="entry name" value="POLYKETIDE TRANSFERASE AF380"/>
    <property type="match status" value="1"/>
</dbReference>
<name>A0ABT9NTZ1_9ACTN</name>
<evidence type="ECO:0000259" key="3">
    <source>
        <dbReference type="Pfam" id="PF00561"/>
    </source>
</evidence>
<comment type="caution">
    <text evidence="4">The sequence shown here is derived from an EMBL/GenBank/DDBJ whole genome shotgun (WGS) entry which is preliminary data.</text>
</comment>
<dbReference type="InterPro" id="IPR000073">
    <property type="entry name" value="AB_hydrolase_1"/>
</dbReference>
<dbReference type="InterPro" id="IPR029058">
    <property type="entry name" value="AB_hydrolase_fold"/>
</dbReference>
<dbReference type="Proteomes" id="UP001240447">
    <property type="component" value="Unassembled WGS sequence"/>
</dbReference>
<dbReference type="PANTHER" id="PTHR22946">
    <property type="entry name" value="DIENELACTONE HYDROLASE DOMAIN-CONTAINING PROTEIN-RELATED"/>
    <property type="match status" value="1"/>
</dbReference>
<reference evidence="4 5" key="1">
    <citation type="submission" date="2023-07" db="EMBL/GenBank/DDBJ databases">
        <title>Sequencing the genomes of 1000 actinobacteria strains.</title>
        <authorList>
            <person name="Klenk H.-P."/>
        </authorList>
    </citation>
    <scope>NUCLEOTIDE SEQUENCE [LARGE SCALE GENOMIC DNA]</scope>
    <source>
        <strain evidence="4 5">GD13</strain>
    </source>
</reference>
<dbReference type="SUPFAM" id="SSF53474">
    <property type="entry name" value="alpha/beta-Hydrolases"/>
    <property type="match status" value="1"/>
</dbReference>
<gene>
    <name evidence="4" type="ORF">J2S59_003705</name>
</gene>
<dbReference type="Pfam" id="PF00561">
    <property type="entry name" value="Abhydrolase_1"/>
    <property type="match status" value="1"/>
</dbReference>
<evidence type="ECO:0000313" key="5">
    <source>
        <dbReference type="Proteomes" id="UP001240447"/>
    </source>
</evidence>
<feature type="domain" description="AB hydrolase-1" evidence="3">
    <location>
        <begin position="38"/>
        <end position="280"/>
    </location>
</feature>
<proteinExistence type="inferred from homology"/>
<organism evidence="4 5">
    <name type="scientific">Nocardioides massiliensis</name>
    <dbReference type="NCBI Taxonomy" id="1325935"/>
    <lineage>
        <taxon>Bacteria</taxon>
        <taxon>Bacillati</taxon>
        <taxon>Actinomycetota</taxon>
        <taxon>Actinomycetes</taxon>
        <taxon>Propionibacteriales</taxon>
        <taxon>Nocardioidaceae</taxon>
        <taxon>Nocardioides</taxon>
    </lineage>
</organism>
<evidence type="ECO:0000256" key="1">
    <source>
        <dbReference type="ARBA" id="ARBA00022801"/>
    </source>
</evidence>
<keyword evidence="1" id="KW-0378">Hydrolase</keyword>
<dbReference type="RefSeq" id="WP_306825379.1">
    <property type="nucleotide sequence ID" value="NZ_JAUSQM010000001.1"/>
</dbReference>
<accession>A0ABT9NTZ1</accession>
<protein>
    <submittedName>
        <fullName evidence="4">Pimeloyl-ACP methyl ester carboxylesterase</fullName>
    </submittedName>
</protein>
<dbReference type="InterPro" id="IPR050261">
    <property type="entry name" value="FrsA_esterase"/>
</dbReference>
<comment type="similarity">
    <text evidence="2">Belongs to the AB hydrolase superfamily. FUS2 hydrolase family.</text>
</comment>